<dbReference type="GO" id="GO:0020037">
    <property type="term" value="F:heme binding"/>
    <property type="evidence" value="ECO:0007669"/>
    <property type="project" value="InterPro"/>
</dbReference>
<evidence type="ECO:0000256" key="1">
    <source>
        <dbReference type="SAM" id="MobiDB-lite"/>
    </source>
</evidence>
<evidence type="ECO:0000313" key="4">
    <source>
        <dbReference type="Proteomes" id="UP000199548"/>
    </source>
</evidence>
<feature type="signal peptide" evidence="2">
    <location>
        <begin position="1"/>
        <end position="25"/>
    </location>
</feature>
<dbReference type="RefSeq" id="WP_144269461.1">
    <property type="nucleotide sequence ID" value="NZ_JAQQFP010000002.1"/>
</dbReference>
<evidence type="ECO:0000256" key="2">
    <source>
        <dbReference type="SAM" id="SignalP"/>
    </source>
</evidence>
<protein>
    <recommendedName>
        <fullName evidence="5">Cytochrome c domain-containing protein</fullName>
    </recommendedName>
</protein>
<keyword evidence="4" id="KW-1185">Reference proteome</keyword>
<dbReference type="EMBL" id="FOQU01000006">
    <property type="protein sequence ID" value="SFJ33343.1"/>
    <property type="molecule type" value="Genomic_DNA"/>
</dbReference>
<dbReference type="InterPro" id="IPR036909">
    <property type="entry name" value="Cyt_c-like_dom_sf"/>
</dbReference>
<feature type="compositionally biased region" description="Low complexity" evidence="1">
    <location>
        <begin position="35"/>
        <end position="64"/>
    </location>
</feature>
<proteinExistence type="predicted"/>
<dbReference type="Proteomes" id="UP000199548">
    <property type="component" value="Unassembled WGS sequence"/>
</dbReference>
<dbReference type="AlphaFoldDB" id="A0A1I3QGX4"/>
<keyword evidence="2" id="KW-0732">Signal</keyword>
<name>A0A1I3QGX4_9BURK</name>
<dbReference type="GO" id="GO:0009055">
    <property type="term" value="F:electron transfer activity"/>
    <property type="evidence" value="ECO:0007669"/>
    <property type="project" value="InterPro"/>
</dbReference>
<feature type="chain" id="PRO_5011676102" description="Cytochrome c domain-containing protein" evidence="2">
    <location>
        <begin position="26"/>
        <end position="742"/>
    </location>
</feature>
<evidence type="ECO:0000313" key="3">
    <source>
        <dbReference type="EMBL" id="SFJ33343.1"/>
    </source>
</evidence>
<reference evidence="3 4" key="1">
    <citation type="submission" date="2016-10" db="EMBL/GenBank/DDBJ databases">
        <authorList>
            <person name="de Groot N.N."/>
        </authorList>
    </citation>
    <scope>NUCLEOTIDE SEQUENCE [LARGE SCALE GENOMIC DNA]</scope>
    <source>
        <strain evidence="3 4">LMG 23650</strain>
    </source>
</reference>
<feature type="region of interest" description="Disordered" evidence="1">
    <location>
        <begin position="33"/>
        <end position="67"/>
    </location>
</feature>
<organism evidence="3 4">
    <name type="scientific">Paraburkholderia megapolitana</name>
    <dbReference type="NCBI Taxonomy" id="420953"/>
    <lineage>
        <taxon>Bacteria</taxon>
        <taxon>Pseudomonadati</taxon>
        <taxon>Pseudomonadota</taxon>
        <taxon>Betaproteobacteria</taxon>
        <taxon>Burkholderiales</taxon>
        <taxon>Burkholderiaceae</taxon>
        <taxon>Paraburkholderia</taxon>
    </lineage>
</organism>
<gene>
    <name evidence="3" type="ORF">SAMN05192543_106377</name>
</gene>
<dbReference type="SUPFAM" id="SSF46626">
    <property type="entry name" value="Cytochrome c"/>
    <property type="match status" value="1"/>
</dbReference>
<sequence>MANKIISILRIFAVTAIAISALDLAGCGNGGGGSTPSAAASTASPAPTSNPTGLTTGPTNPTSPQTQAGATALPLEVLGVDGSVVTVSVNAPNGSATARLWLQANNLSYDAKGSVKVNNGPWVDLTNANVTIEGGGRYYGGIGGGFDTLKMSVPVSGAVNGANLVSFRFNKTDGITSGYRVLAFNLLDASGNQLVSSASFTEDDPTRWTPPLSSAADIATGKQLWQSAQLIESPINVGHVLKAHCMDCHAADGSDLQRFNYSNYAIAVRAQFHGLTSGQGAQIASYIRSLNSTLGVPGPHCRPWNPPYQPGPGLDAGDVRNWTCGAGLESVSDNDIDTLNTVFPNGISKDAIATGSHLNAREIPISLQLPDWNHWVPHVHPKDAWGDYFTNSNLNKQYAGEGTGNATYNMRAQLTAGGASYATGHTGDIFNDLYYWGNELGSDFTPPNEGTTGAYTVPQQQNLYATAQWQLIKSWELAQDFNLEAQCPQAWAAHNAPKIETRGWCGYWRFAFNVSPHILGFPVNNSMFGSPVADLTKANQWYEMQLLLNPGNGAHLVHLPLDWQYAYGLFDDLSAASGRTEPARKLVFVVKGAQEMDNGVGVTDVNRGWTTRDTSPMDVWDFGQSGIWKGVAPATEQAVVNAFLTTWLDRTTSFDVSTWQRLGANPASGEVGCGWSIRSLCWSNYVPGTLQGPTPTVANFPSWAFTRIPLMRGEGVDGSQLNRFANWMNTAYPSGNFASLVK</sequence>
<evidence type="ECO:0008006" key="5">
    <source>
        <dbReference type="Google" id="ProtNLM"/>
    </source>
</evidence>
<accession>A0A1I3QGX4</accession>
<dbReference type="OrthoDB" id="9785394at2"/>